<evidence type="ECO:0000313" key="1">
    <source>
        <dbReference type="EMBL" id="CAF5226616.1"/>
    </source>
</evidence>
<evidence type="ECO:0000313" key="2">
    <source>
        <dbReference type="Proteomes" id="UP000681720"/>
    </source>
</evidence>
<dbReference type="EMBL" id="CAJOBJ010378806">
    <property type="protein sequence ID" value="CAF5226616.1"/>
    <property type="molecule type" value="Genomic_DNA"/>
</dbReference>
<protein>
    <submittedName>
        <fullName evidence="1">Uncharacterized protein</fullName>
    </submittedName>
</protein>
<name>A0A8S3K6P0_9BILA</name>
<organism evidence="1 2">
    <name type="scientific">Rotaria magnacalcarata</name>
    <dbReference type="NCBI Taxonomy" id="392030"/>
    <lineage>
        <taxon>Eukaryota</taxon>
        <taxon>Metazoa</taxon>
        <taxon>Spiralia</taxon>
        <taxon>Gnathifera</taxon>
        <taxon>Rotifera</taxon>
        <taxon>Eurotatoria</taxon>
        <taxon>Bdelloidea</taxon>
        <taxon>Philodinida</taxon>
        <taxon>Philodinidae</taxon>
        <taxon>Rotaria</taxon>
    </lineage>
</organism>
<accession>A0A8S3K6P0</accession>
<dbReference type="AlphaFoldDB" id="A0A8S3K6P0"/>
<sequence length="59" mass="6833">MFKNRIIQINLELENKRTKIDSRISMTIVSNIRILSTVTRFYQIYSANSSSIAHISMQG</sequence>
<reference evidence="1" key="1">
    <citation type="submission" date="2021-02" db="EMBL/GenBank/DDBJ databases">
        <authorList>
            <person name="Nowell W R."/>
        </authorList>
    </citation>
    <scope>NUCLEOTIDE SEQUENCE</scope>
</reference>
<proteinExistence type="predicted"/>
<comment type="caution">
    <text evidence="1">The sequence shown here is derived from an EMBL/GenBank/DDBJ whole genome shotgun (WGS) entry which is preliminary data.</text>
</comment>
<dbReference type="Proteomes" id="UP000681720">
    <property type="component" value="Unassembled WGS sequence"/>
</dbReference>
<feature type="non-terminal residue" evidence="1">
    <location>
        <position position="1"/>
    </location>
</feature>
<gene>
    <name evidence="1" type="ORF">GIL414_LOCUS87213</name>
</gene>